<keyword evidence="2" id="KW-1185">Reference proteome</keyword>
<accession>A0ABQ3UF95</accession>
<gene>
    <name evidence="1" type="ORF">TPA0910_87030</name>
</gene>
<dbReference type="RefSeq" id="WP_236260089.1">
    <property type="nucleotide sequence ID" value="NZ_BNEK01000007.1"/>
</dbReference>
<evidence type="ECO:0000313" key="1">
    <source>
        <dbReference type="EMBL" id="GHJ34270.1"/>
    </source>
</evidence>
<dbReference type="Proteomes" id="UP001054854">
    <property type="component" value="Unassembled WGS sequence"/>
</dbReference>
<organism evidence="1 2">
    <name type="scientific">Streptomyces hygroscopicus</name>
    <dbReference type="NCBI Taxonomy" id="1912"/>
    <lineage>
        <taxon>Bacteria</taxon>
        <taxon>Bacillati</taxon>
        <taxon>Actinomycetota</taxon>
        <taxon>Actinomycetes</taxon>
        <taxon>Kitasatosporales</taxon>
        <taxon>Streptomycetaceae</taxon>
        <taxon>Streptomyces</taxon>
        <taxon>Streptomyces violaceusniger group</taxon>
    </lineage>
</organism>
<reference evidence="1" key="1">
    <citation type="submission" date="2024-05" db="EMBL/GenBank/DDBJ databases">
        <title>Whole genome shotgun sequence of Streptomyces hygroscopicus NBRC 113678.</title>
        <authorList>
            <person name="Komaki H."/>
            <person name="Tamura T."/>
        </authorList>
    </citation>
    <scope>NUCLEOTIDE SEQUENCE</scope>
    <source>
        <strain evidence="1">N11-34</strain>
    </source>
</reference>
<sequence>MTEKQYQAVIRSLEDEAQRLRGLVARLAAWINNPANDPTTCRALAEHVGLPAPRQETQPHGQ</sequence>
<evidence type="ECO:0000313" key="2">
    <source>
        <dbReference type="Proteomes" id="UP001054854"/>
    </source>
</evidence>
<dbReference type="EMBL" id="BNEK01000007">
    <property type="protein sequence ID" value="GHJ34270.1"/>
    <property type="molecule type" value="Genomic_DNA"/>
</dbReference>
<protein>
    <submittedName>
        <fullName evidence="1">Uncharacterized protein</fullName>
    </submittedName>
</protein>
<name>A0ABQ3UF95_STRHY</name>
<proteinExistence type="predicted"/>
<comment type="caution">
    <text evidence="1">The sequence shown here is derived from an EMBL/GenBank/DDBJ whole genome shotgun (WGS) entry which is preliminary data.</text>
</comment>